<feature type="transmembrane region" description="Helical" evidence="6">
    <location>
        <begin position="383"/>
        <end position="402"/>
    </location>
</feature>
<dbReference type="Pfam" id="PF03176">
    <property type="entry name" value="MMPL"/>
    <property type="match status" value="2"/>
</dbReference>
<reference evidence="8 9" key="1">
    <citation type="journal article" date="2012" name="Stand. Genomic Sci.">
        <title>Genome sequence of the orange-pigmented seawater bacterium Owenweeksia hongkongensis type strain (UST20020801(T)).</title>
        <authorList>
            <person name="Riedel T."/>
            <person name="Held B."/>
            <person name="Nolan M."/>
            <person name="Lucas S."/>
            <person name="Lapidus A."/>
            <person name="Tice H."/>
            <person name="Del Rio T.G."/>
            <person name="Cheng J.F."/>
            <person name="Han C."/>
            <person name="Tapia R."/>
            <person name="Goodwin L.A."/>
            <person name="Pitluck S."/>
            <person name="Liolios K."/>
            <person name="Mavromatis K."/>
            <person name="Pagani I."/>
            <person name="Ivanova N."/>
            <person name="Mikhailova N."/>
            <person name="Pati A."/>
            <person name="Chen A."/>
            <person name="Palaniappan K."/>
            <person name="Rohde M."/>
            <person name="Tindall B.J."/>
            <person name="Detter J.C."/>
            <person name="Goker M."/>
            <person name="Woyke T."/>
            <person name="Bristow J."/>
            <person name="Eisen J.A."/>
            <person name="Markowitz V."/>
            <person name="Hugenholtz P."/>
            <person name="Klenk H.P."/>
            <person name="Kyrpides N.C."/>
        </authorList>
    </citation>
    <scope>NUCLEOTIDE SEQUENCE</scope>
    <source>
        <strain evidence="9">DSM 17368 / JCM 12287 / NRRL B-23963</strain>
    </source>
</reference>
<evidence type="ECO:0000313" key="9">
    <source>
        <dbReference type="Proteomes" id="UP000005631"/>
    </source>
</evidence>
<protein>
    <submittedName>
        <fullName evidence="8">Putative RND superfamily exporter</fullName>
    </submittedName>
</protein>
<keyword evidence="3 6" id="KW-0812">Transmembrane</keyword>
<keyword evidence="2" id="KW-1003">Cell membrane</keyword>
<gene>
    <name evidence="8" type="ordered locus">Oweho_1211</name>
</gene>
<dbReference type="GO" id="GO:0016746">
    <property type="term" value="F:acyltransferase activity"/>
    <property type="evidence" value="ECO:0007669"/>
    <property type="project" value="InterPro"/>
</dbReference>
<dbReference type="InterPro" id="IPR025714">
    <property type="entry name" value="Methyltranfer_dom"/>
</dbReference>
<dbReference type="EMBL" id="CP003156">
    <property type="protein sequence ID" value="AEV32216.1"/>
    <property type="molecule type" value="Genomic_DNA"/>
</dbReference>
<dbReference type="KEGG" id="oho:Oweho_1211"/>
<dbReference type="OrthoDB" id="9803035at2"/>
<dbReference type="Gene3D" id="3.40.50.150">
    <property type="entry name" value="Vaccinia Virus protein VP39"/>
    <property type="match status" value="1"/>
</dbReference>
<evidence type="ECO:0000256" key="1">
    <source>
        <dbReference type="ARBA" id="ARBA00004651"/>
    </source>
</evidence>
<dbReference type="eggNOG" id="COG0500">
    <property type="taxonomic scope" value="Bacteria"/>
</dbReference>
<dbReference type="SUPFAM" id="SSF53335">
    <property type="entry name" value="S-adenosyl-L-methionine-dependent methyltransferases"/>
    <property type="match status" value="1"/>
</dbReference>
<dbReference type="AlphaFoldDB" id="G8R626"/>
<organism evidence="8 9">
    <name type="scientific">Owenweeksia hongkongensis (strain DSM 17368 / CIP 108786 / JCM 12287 / NRRL B-23963 / UST20020801)</name>
    <dbReference type="NCBI Taxonomy" id="926562"/>
    <lineage>
        <taxon>Bacteria</taxon>
        <taxon>Pseudomonadati</taxon>
        <taxon>Bacteroidota</taxon>
        <taxon>Flavobacteriia</taxon>
        <taxon>Flavobacteriales</taxon>
        <taxon>Owenweeksiaceae</taxon>
        <taxon>Owenweeksia</taxon>
    </lineage>
</organism>
<dbReference type="PANTHER" id="PTHR33406:SF13">
    <property type="entry name" value="MEMBRANE PROTEIN YDFJ"/>
    <property type="match status" value="1"/>
</dbReference>
<dbReference type="Gene3D" id="1.20.1640.10">
    <property type="entry name" value="Multidrug efflux transporter AcrB transmembrane domain"/>
    <property type="match status" value="2"/>
</dbReference>
<dbReference type="GO" id="GO:0005886">
    <property type="term" value="C:plasma membrane"/>
    <property type="evidence" value="ECO:0007669"/>
    <property type="project" value="UniProtKB-SubCell"/>
</dbReference>
<dbReference type="InterPro" id="IPR050545">
    <property type="entry name" value="Mycobact_MmpL"/>
</dbReference>
<name>G8R626_OWEHD</name>
<dbReference type="Pfam" id="PF01553">
    <property type="entry name" value="Acyltransferase"/>
    <property type="match status" value="1"/>
</dbReference>
<dbReference type="HOGENOM" id="CLU_003055_0_0_10"/>
<accession>G8R626</accession>
<feature type="transmembrane region" description="Helical" evidence="6">
    <location>
        <begin position="672"/>
        <end position="694"/>
    </location>
</feature>
<evidence type="ECO:0000259" key="7">
    <source>
        <dbReference type="SMART" id="SM00563"/>
    </source>
</evidence>
<evidence type="ECO:0000256" key="4">
    <source>
        <dbReference type="ARBA" id="ARBA00022989"/>
    </source>
</evidence>
<feature type="transmembrane region" description="Helical" evidence="6">
    <location>
        <begin position="847"/>
        <end position="864"/>
    </location>
</feature>
<feature type="transmembrane region" description="Helical" evidence="6">
    <location>
        <begin position="742"/>
        <end position="759"/>
    </location>
</feature>
<feature type="transmembrane region" description="Helical" evidence="6">
    <location>
        <begin position="287"/>
        <end position="307"/>
    </location>
</feature>
<feature type="transmembrane region" description="Helical" evidence="6">
    <location>
        <begin position="262"/>
        <end position="280"/>
    </location>
</feature>
<feature type="transmembrane region" description="Helical" evidence="6">
    <location>
        <begin position="805"/>
        <end position="835"/>
    </location>
</feature>
<sequence length="1264" mass="141990">MTEKIYLYLQKHKALALILAALLWGVFGFFASQISIQEDISKTFPKDSALQQYQDFYKKSPLASKIIVAVGGDTATDGSKYIEQGQLFLQNIDSSAFALIDTVEFEMGTSAVQSSLDYFYDYLPYFLTVEETDSILDTQNSDKVEGNVQNVLSKLTSPEGYALRKYLMRDPAGMYGKVIGKLAGFKEGGDFELKDNHLFTEDGKYVLLIVSPGFPASESKNNGVLIEHLKSASKSVNDAEVLFFGGPVIAAANADQIKDDTTFAGIAAVVLILALLFWYYRKWVVPLVFFLPPLFGITVALGAVYLIKGEISIVTIGAGSIVLGIALDYCFHTFTHIKHSSSVASSLREISWPLVLSCFTTVLAFLSLLFLKSEILGDFGLLASFSLIGTLFFVLFVLPLLVDSLNLKSKISTSEHWLDRVFASVKPRPVLILGLIAIITVVLSFFVNDVAFEDDLNKINYFPDELEQAEQAITNSETKEKTLYIVTEGESIQLAIDKNKKVSLVLDSLKNNGAANSVVSINHLFPTSAEAEQRAKNWNARLEQNDSLKTLYVTAGLEVGIKENGFQEFYDLLGRSYEGYQLPTELLQEAVFANFFLMDEDKVGVVNVVNTFPEHFEEIEKAIAKTEGLVVDKAAMATSLIDVVKDNFNLLLIITTSLVFITLLINYGRIELALLTFLPMVLSWFWILGLCGLFDIKFNFVNVLVTTFIFGLGDDFCIFVTDGLLSKFKLGINKLQSYRSSIILSTTTTIIGTGVLLFAKHPALSSIAALSVIGMLCISFISLTLQPLIFEYTGQKRKEKRLQPLTFFIILTSIISFGYFALGCLLMTALVPVFYIFPARTKWKKRVYNFIISKFAWSVIYIMMNVKKTRVNVNNEKFEKPGIIVANHQSFIDILATVMLRPGIVILTKDWVWRSPLFGWVVRYAGFPTAVNELDENEDHIKECLDNGYSVVIFPEGTRSIDGTMKRFHKGAFYMAEKYQVDIIPVLLHGFDYTIRKAGFILLSGHLTMKILPRIAPDDASFGTGYRERAKLIGKYMRRELQAIVDEREDVDYHRDAVFANYIYKGPILEWYVRIKLMLEKNFRIFDENVPKQGTIVDLGCGYGYLSYMLHFTGKNRQIVGLDYDDDKIAVAENCYAMNEKVSFAIANLKTYQPEPADCYIIKDVLHYLPILRQQQLLEECCEALNVGGRILVRDGFAENTKHKQTELTEFFSTRLMGFNKTENELSFMDKSVVLEIAEKYGMSCKEVDKNGSTSNQTLILTKA</sequence>
<dbReference type="STRING" id="926562.Oweho_1211"/>
<feature type="transmembrane region" description="Helical" evidence="6">
    <location>
        <begin position="700"/>
        <end position="721"/>
    </location>
</feature>
<evidence type="ECO:0000256" key="6">
    <source>
        <dbReference type="SAM" id="Phobius"/>
    </source>
</evidence>
<feature type="transmembrane region" description="Helical" evidence="6">
    <location>
        <begin position="313"/>
        <end position="331"/>
    </location>
</feature>
<dbReference type="Proteomes" id="UP000005631">
    <property type="component" value="Chromosome"/>
</dbReference>
<dbReference type="InterPro" id="IPR002123">
    <property type="entry name" value="Plipid/glycerol_acylTrfase"/>
</dbReference>
<evidence type="ECO:0000313" key="8">
    <source>
        <dbReference type="EMBL" id="AEV32216.1"/>
    </source>
</evidence>
<feature type="domain" description="Phospholipid/glycerol acyltransferase" evidence="7">
    <location>
        <begin position="882"/>
        <end position="991"/>
    </location>
</feature>
<dbReference type="Pfam" id="PF13847">
    <property type="entry name" value="Methyltransf_31"/>
    <property type="match status" value="1"/>
</dbReference>
<dbReference type="PATRIC" id="fig|926562.3.peg.1225"/>
<dbReference type="InterPro" id="IPR029063">
    <property type="entry name" value="SAM-dependent_MTases_sf"/>
</dbReference>
<evidence type="ECO:0000256" key="2">
    <source>
        <dbReference type="ARBA" id="ARBA00022475"/>
    </source>
</evidence>
<dbReference type="PANTHER" id="PTHR33406">
    <property type="entry name" value="MEMBRANE PROTEIN MJ1562-RELATED"/>
    <property type="match status" value="1"/>
</dbReference>
<dbReference type="CDD" id="cd07989">
    <property type="entry name" value="LPLAT_AGPAT-like"/>
    <property type="match status" value="1"/>
</dbReference>
<keyword evidence="5 6" id="KW-0472">Membrane</keyword>
<dbReference type="CDD" id="cd02440">
    <property type="entry name" value="AdoMet_MTases"/>
    <property type="match status" value="1"/>
</dbReference>
<feature type="transmembrane region" description="Helical" evidence="6">
    <location>
        <begin position="430"/>
        <end position="447"/>
    </location>
</feature>
<dbReference type="SUPFAM" id="SSF69593">
    <property type="entry name" value="Glycerol-3-phosphate (1)-acyltransferase"/>
    <property type="match status" value="1"/>
</dbReference>
<dbReference type="SUPFAM" id="SSF82866">
    <property type="entry name" value="Multidrug efflux transporter AcrB transmembrane domain"/>
    <property type="match status" value="2"/>
</dbReference>
<keyword evidence="4 6" id="KW-1133">Transmembrane helix</keyword>
<keyword evidence="9" id="KW-1185">Reference proteome</keyword>
<evidence type="ECO:0000256" key="5">
    <source>
        <dbReference type="ARBA" id="ARBA00023136"/>
    </source>
</evidence>
<feature type="transmembrane region" description="Helical" evidence="6">
    <location>
        <begin position="765"/>
        <end position="785"/>
    </location>
</feature>
<dbReference type="SMART" id="SM00563">
    <property type="entry name" value="PlsC"/>
    <property type="match status" value="1"/>
</dbReference>
<dbReference type="RefSeq" id="WP_014201576.1">
    <property type="nucleotide sequence ID" value="NC_016599.1"/>
</dbReference>
<feature type="transmembrane region" description="Helical" evidence="6">
    <location>
        <begin position="648"/>
        <end position="665"/>
    </location>
</feature>
<evidence type="ECO:0000256" key="3">
    <source>
        <dbReference type="ARBA" id="ARBA00022692"/>
    </source>
</evidence>
<proteinExistence type="predicted"/>
<comment type="subcellular location">
    <subcellularLocation>
        <location evidence="1">Cell membrane</location>
        <topology evidence="1">Multi-pass membrane protein</topology>
    </subcellularLocation>
</comment>
<dbReference type="eggNOG" id="COG4258">
    <property type="taxonomic scope" value="Bacteria"/>
</dbReference>
<dbReference type="InterPro" id="IPR004869">
    <property type="entry name" value="MMPL_dom"/>
</dbReference>
<dbReference type="eggNOG" id="COG0204">
    <property type="taxonomic scope" value="Bacteria"/>
</dbReference>
<feature type="transmembrane region" description="Helical" evidence="6">
    <location>
        <begin position="352"/>
        <end position="371"/>
    </location>
</feature>